<reference evidence="2" key="1">
    <citation type="submission" date="2019-04" db="EMBL/GenBank/DDBJ databases">
        <title>Friends and foes A comparative genomics study of 23 Aspergillus species from section Flavi.</title>
        <authorList>
            <consortium name="DOE Joint Genome Institute"/>
            <person name="Kjaerbolling I."/>
            <person name="Vesth T."/>
            <person name="Frisvad J.C."/>
            <person name="Nybo J.L."/>
            <person name="Theobald S."/>
            <person name="Kildgaard S."/>
            <person name="Isbrandt T."/>
            <person name="Kuo A."/>
            <person name="Sato A."/>
            <person name="Lyhne E.K."/>
            <person name="Kogle M.E."/>
            <person name="Wiebenga A."/>
            <person name="Kun R.S."/>
            <person name="Lubbers R.J."/>
            <person name="Makela M.R."/>
            <person name="Barry K."/>
            <person name="Chovatia M."/>
            <person name="Clum A."/>
            <person name="Daum C."/>
            <person name="Haridas S."/>
            <person name="He G."/>
            <person name="LaButti K."/>
            <person name="Lipzen A."/>
            <person name="Mondo S."/>
            <person name="Riley R."/>
            <person name="Salamov A."/>
            <person name="Simmons B.A."/>
            <person name="Magnuson J.K."/>
            <person name="Henrissat B."/>
            <person name="Mortensen U.H."/>
            <person name="Larsen T.O."/>
            <person name="Devries R.P."/>
            <person name="Grigoriev I.V."/>
            <person name="Machida M."/>
            <person name="Baker S.E."/>
            <person name="Andersen M.R."/>
        </authorList>
    </citation>
    <scope>NUCLEOTIDE SEQUENCE [LARGE SCALE GENOMIC DNA]</scope>
    <source>
        <strain evidence="2">CBS 121.62</strain>
    </source>
</reference>
<feature type="signal peptide" evidence="1">
    <location>
        <begin position="1"/>
        <end position="16"/>
    </location>
</feature>
<evidence type="ECO:0000313" key="2">
    <source>
        <dbReference type="EMBL" id="KAB8240282.1"/>
    </source>
</evidence>
<dbReference type="AlphaFoldDB" id="A0A5N6GD05"/>
<evidence type="ECO:0000256" key="1">
    <source>
        <dbReference type="SAM" id="SignalP"/>
    </source>
</evidence>
<dbReference type="EMBL" id="ML734757">
    <property type="protein sequence ID" value="KAB8240282.1"/>
    <property type="molecule type" value="Genomic_DNA"/>
</dbReference>
<evidence type="ECO:0008006" key="3">
    <source>
        <dbReference type="Google" id="ProtNLM"/>
    </source>
</evidence>
<proteinExistence type="predicted"/>
<accession>A0A5N6GD05</accession>
<sequence length="126" mass="14261">MILHSLGRFPILLVVACQPAKRVTLHSHVTVIFFLWATFPVKKSREPLVKTNRNEARSSHDYPNQRQSISKAGICPFDILESAVFIPLCLLIPHPPLTPIPLPRARRDRFPGHILSAQASRLYPSH</sequence>
<keyword evidence="1" id="KW-0732">Signal</keyword>
<dbReference type="Proteomes" id="UP000325434">
    <property type="component" value="Unassembled WGS sequence"/>
</dbReference>
<organism evidence="2">
    <name type="scientific">Aspergillus flavus</name>
    <dbReference type="NCBI Taxonomy" id="5059"/>
    <lineage>
        <taxon>Eukaryota</taxon>
        <taxon>Fungi</taxon>
        <taxon>Dikarya</taxon>
        <taxon>Ascomycota</taxon>
        <taxon>Pezizomycotina</taxon>
        <taxon>Eurotiomycetes</taxon>
        <taxon>Eurotiomycetidae</taxon>
        <taxon>Eurotiales</taxon>
        <taxon>Aspergillaceae</taxon>
        <taxon>Aspergillus</taxon>
        <taxon>Aspergillus subgen. Circumdati</taxon>
    </lineage>
</organism>
<gene>
    <name evidence="2" type="ORF">BDV35DRAFT_135896</name>
</gene>
<name>A0A5N6GD05_ASPFL</name>
<protein>
    <recommendedName>
        <fullName evidence="3">Secreted protein</fullName>
    </recommendedName>
</protein>
<feature type="chain" id="PRO_5025028996" description="Secreted protein" evidence="1">
    <location>
        <begin position="17"/>
        <end position="126"/>
    </location>
</feature>